<evidence type="ECO:0000313" key="3">
    <source>
        <dbReference type="Proteomes" id="UP000198881"/>
    </source>
</evidence>
<evidence type="ECO:0000256" key="1">
    <source>
        <dbReference type="SAM" id="MobiDB-lite"/>
    </source>
</evidence>
<feature type="compositionally biased region" description="Low complexity" evidence="1">
    <location>
        <begin position="40"/>
        <end position="91"/>
    </location>
</feature>
<dbReference type="Proteomes" id="UP000198881">
    <property type="component" value="Unassembled WGS sequence"/>
</dbReference>
<dbReference type="AlphaFoldDB" id="A0A1I7MJS3"/>
<feature type="region of interest" description="Disordered" evidence="1">
    <location>
        <begin position="37"/>
        <end position="93"/>
    </location>
</feature>
<keyword evidence="3" id="KW-1185">Reference proteome</keyword>
<dbReference type="EMBL" id="FPCG01000003">
    <property type="protein sequence ID" value="SFV22182.1"/>
    <property type="molecule type" value="Genomic_DNA"/>
</dbReference>
<reference evidence="2 3" key="1">
    <citation type="submission" date="2016-10" db="EMBL/GenBank/DDBJ databases">
        <authorList>
            <person name="de Groot N.N."/>
        </authorList>
    </citation>
    <scope>NUCLEOTIDE SEQUENCE [LARGE SCALE GENOMIC DNA]</scope>
    <source>
        <strain evidence="2 3">CGMCC 1.7054</strain>
    </source>
</reference>
<evidence type="ECO:0000313" key="2">
    <source>
        <dbReference type="EMBL" id="SFV22182.1"/>
    </source>
</evidence>
<dbReference type="RefSeq" id="WP_091695893.1">
    <property type="nucleotide sequence ID" value="NZ_FPCG01000003.1"/>
</dbReference>
<name>A0A1I7MJS3_9MICC</name>
<dbReference type="PROSITE" id="PS51257">
    <property type="entry name" value="PROKAR_LIPOPROTEIN"/>
    <property type="match status" value="1"/>
</dbReference>
<protein>
    <submittedName>
        <fullName evidence="2">Uncharacterized protein</fullName>
    </submittedName>
</protein>
<gene>
    <name evidence="2" type="ORF">SAMN04487966_103244</name>
</gene>
<sequence length="294" mass="30158">MSIRTSHRTRSARIGRTASLGLVAALAAWGLTACTVTSGEESSQSPTTATTSAAEGTSPSGSPSESSTSPTSASESPSASASPSESSTGSGQAAGVMSLDQLGEALLDEESFPVADSVTREDTRVESAPFTMYVNLNGFTPEGECATALEKVNTFEAPKSSAVASTYTTDLQPSGDSEAATVQFMAVTTQSAMDAMSVYSEIPEACGTLQGDEGTGATATFSPVELGSGAEDVHAMELRIEAPDGQEQTIVIGGRSEGRNHLYAVLSVADLEDAQSILTAQGERFDQALEQLDS</sequence>
<accession>A0A1I7MJS3</accession>
<organism evidence="2 3">
    <name type="scientific">Micrococcus terreus</name>
    <dbReference type="NCBI Taxonomy" id="574650"/>
    <lineage>
        <taxon>Bacteria</taxon>
        <taxon>Bacillati</taxon>
        <taxon>Actinomycetota</taxon>
        <taxon>Actinomycetes</taxon>
        <taxon>Micrococcales</taxon>
        <taxon>Micrococcaceae</taxon>
        <taxon>Micrococcus</taxon>
    </lineage>
</organism>
<proteinExistence type="predicted"/>